<dbReference type="Proteomes" id="UP000054874">
    <property type="component" value="Unassembled WGS sequence"/>
</dbReference>
<sequence>MDNQLMKYLDGCIFKDYEEIKEILRVEQIEETALWNEMDYLLKESKVQSSEDIGLRRWEGILELKPLDTDPIEVRRLRIKGKLNETLPYTYRVVYAMLQSLCGKDGVSVDRNVEEYSYSVKVALKSKKLKAEVEKLLDRVIPENMILKVTIMYNTNRMLSGLTHAQLAAYTHRQLKEEELEV</sequence>
<evidence type="ECO:0008006" key="3">
    <source>
        <dbReference type="Google" id="ProtNLM"/>
    </source>
</evidence>
<name>A0A0V8QIU0_9FIRM</name>
<protein>
    <recommendedName>
        <fullName evidence="3">Phage portal protein</fullName>
    </recommendedName>
</protein>
<dbReference type="OrthoDB" id="1851194at2"/>
<keyword evidence="2" id="KW-1185">Reference proteome</keyword>
<dbReference type="RefSeq" id="WP_058351515.1">
    <property type="nucleotide sequence ID" value="NZ_CABMMD010000024.1"/>
</dbReference>
<gene>
    <name evidence="1" type="ORF">ASU35_06065</name>
</gene>
<accession>A0A0V8QIU0</accession>
<organism evidence="1 2">
    <name type="scientific">Acetivibrio ethanolgignens</name>
    <dbReference type="NCBI Taxonomy" id="290052"/>
    <lineage>
        <taxon>Bacteria</taxon>
        <taxon>Bacillati</taxon>
        <taxon>Bacillota</taxon>
        <taxon>Clostridia</taxon>
        <taxon>Eubacteriales</taxon>
        <taxon>Oscillospiraceae</taxon>
        <taxon>Acetivibrio</taxon>
    </lineage>
</organism>
<reference evidence="1 2" key="1">
    <citation type="submission" date="2015-11" db="EMBL/GenBank/DDBJ databases">
        <title>Butyribacter intestini gen. nov., sp. nov., a butyric acid-producing bacterium of the family Lachnospiraceae isolated from the human faeces.</title>
        <authorList>
            <person name="Zou Y."/>
            <person name="Xue W."/>
            <person name="Luo G."/>
            <person name="Lv M."/>
        </authorList>
    </citation>
    <scope>NUCLEOTIDE SEQUENCE [LARGE SCALE GENOMIC DNA]</scope>
    <source>
        <strain evidence="1 2">ACET-33324</strain>
    </source>
</reference>
<evidence type="ECO:0000313" key="2">
    <source>
        <dbReference type="Proteomes" id="UP000054874"/>
    </source>
</evidence>
<dbReference type="EMBL" id="LNAM01000024">
    <property type="protein sequence ID" value="KSV60314.1"/>
    <property type="molecule type" value="Genomic_DNA"/>
</dbReference>
<dbReference type="STRING" id="290052.ASU35_06065"/>
<dbReference type="AlphaFoldDB" id="A0A0V8QIU0"/>
<dbReference type="InterPro" id="IPR018755">
    <property type="entry name" value="Phage_Mu_Gp48"/>
</dbReference>
<evidence type="ECO:0000313" key="1">
    <source>
        <dbReference type="EMBL" id="KSV60314.1"/>
    </source>
</evidence>
<proteinExistence type="predicted"/>
<dbReference type="Pfam" id="PF10076">
    <property type="entry name" value="Phage_Mu_Gp48"/>
    <property type="match status" value="1"/>
</dbReference>
<comment type="caution">
    <text evidence="1">The sequence shown here is derived from an EMBL/GenBank/DDBJ whole genome shotgun (WGS) entry which is preliminary data.</text>
</comment>